<dbReference type="Proteomes" id="UP000494165">
    <property type="component" value="Unassembled WGS sequence"/>
</dbReference>
<feature type="compositionally biased region" description="Polar residues" evidence="1">
    <location>
        <begin position="80"/>
        <end position="107"/>
    </location>
</feature>
<feature type="region of interest" description="Disordered" evidence="1">
    <location>
        <begin position="148"/>
        <end position="217"/>
    </location>
</feature>
<accession>A0A8S1DLK7</accession>
<gene>
    <name evidence="2" type="ORF">CLODIP_2_CD00637</name>
</gene>
<evidence type="ECO:0000313" key="2">
    <source>
        <dbReference type="EMBL" id="CAB3378924.1"/>
    </source>
</evidence>
<feature type="compositionally biased region" description="Polar residues" evidence="1">
    <location>
        <begin position="173"/>
        <end position="183"/>
    </location>
</feature>
<feature type="compositionally biased region" description="Polar residues" evidence="1">
    <location>
        <begin position="43"/>
        <end position="65"/>
    </location>
</feature>
<sequence>MSNNKCPFCGQPIYLQSCCVNWRTCSSFRGQYKKLQKVRSSKSCTTVSQHSKGKVTGQQPTTSQESGKKILRSYRKIAPSVSNQAGGSATGKSQLQNKAGSGQNPTQKEVPIVKNKSGKSKSSSMQLVAKTGKKDEYGRRWINYKVPKSHGMSASGSVAQNPSLQQPVAGPSSAVTPVQSSKQILKDNKASRDAQQNFGRSGEAIQQASASQGEDRNFPQQSMQMLAIGPVGTFDRVTQAPLSAPVAAASTSRHSFPGTSQNPPVVMSIPQYYYICTPQATVTNQLDSQRNSGLAARVIQPEPNPQHVGQNDEATTSHGMSTSDSVAPNPSLQQPVAGPSSAVSPVQPSKQILKVNKASRDAQQNLGRSGEAKKQAQTQLSARSSQGEDRNFHQRMQEPAIDPVDNTFGNVASLRMALVAAASTPPLVPWPSENPLADMSIPQYYDFCNPQDTATDQMNFQLNSGYSEERRAMQPAANPQHVGQSEASTSHGTSASGPAVSPMHTDNDATGFCLMCEMFVLDVDQHWSDWHGSYGVEPNDCYVVAKFKSKRMLFCSGTDLEKELHECTSCLKVLFKHRFINHHCPVLEKFLGRSLDREKPNRTWGYCLMCKFNFEELIHHRAVLHESKFNVYTTRKIFGKWTLLPIKTWDEIELTQCTSCRMPIYKYQDGIHLCV</sequence>
<feature type="compositionally biased region" description="Polar residues" evidence="1">
    <location>
        <begin position="193"/>
        <end position="217"/>
    </location>
</feature>
<feature type="compositionally biased region" description="Polar residues" evidence="1">
    <location>
        <begin position="152"/>
        <end position="166"/>
    </location>
</feature>
<comment type="caution">
    <text evidence="2">The sequence shown here is derived from an EMBL/GenBank/DDBJ whole genome shotgun (WGS) entry which is preliminary data.</text>
</comment>
<organism evidence="2 3">
    <name type="scientific">Cloeon dipterum</name>
    <dbReference type="NCBI Taxonomy" id="197152"/>
    <lineage>
        <taxon>Eukaryota</taxon>
        <taxon>Metazoa</taxon>
        <taxon>Ecdysozoa</taxon>
        <taxon>Arthropoda</taxon>
        <taxon>Hexapoda</taxon>
        <taxon>Insecta</taxon>
        <taxon>Pterygota</taxon>
        <taxon>Palaeoptera</taxon>
        <taxon>Ephemeroptera</taxon>
        <taxon>Pisciforma</taxon>
        <taxon>Baetidae</taxon>
        <taxon>Cloeon</taxon>
    </lineage>
</organism>
<reference evidence="2 3" key="1">
    <citation type="submission" date="2020-04" db="EMBL/GenBank/DDBJ databases">
        <authorList>
            <person name="Alioto T."/>
            <person name="Alioto T."/>
            <person name="Gomez Garrido J."/>
        </authorList>
    </citation>
    <scope>NUCLEOTIDE SEQUENCE [LARGE SCALE GENOMIC DNA]</scope>
</reference>
<feature type="region of interest" description="Disordered" evidence="1">
    <location>
        <begin position="300"/>
        <end position="391"/>
    </location>
</feature>
<dbReference type="AlphaFoldDB" id="A0A8S1DLK7"/>
<feature type="compositionally biased region" description="Polar residues" evidence="1">
    <location>
        <begin position="341"/>
        <end position="350"/>
    </location>
</feature>
<feature type="region of interest" description="Disordered" evidence="1">
    <location>
        <begin position="471"/>
        <end position="502"/>
    </location>
</feature>
<evidence type="ECO:0000313" key="3">
    <source>
        <dbReference type="Proteomes" id="UP000494165"/>
    </source>
</evidence>
<feature type="compositionally biased region" description="Polar residues" evidence="1">
    <location>
        <begin position="307"/>
        <end position="334"/>
    </location>
</feature>
<feature type="compositionally biased region" description="Polar residues" evidence="1">
    <location>
        <begin position="375"/>
        <end position="385"/>
    </location>
</feature>
<evidence type="ECO:0000256" key="1">
    <source>
        <dbReference type="SAM" id="MobiDB-lite"/>
    </source>
</evidence>
<dbReference type="EMBL" id="CADEPI010000174">
    <property type="protein sequence ID" value="CAB3378924.1"/>
    <property type="molecule type" value="Genomic_DNA"/>
</dbReference>
<protein>
    <submittedName>
        <fullName evidence="2">Uncharacterized protein</fullName>
    </submittedName>
</protein>
<name>A0A8S1DLK7_9INSE</name>
<proteinExistence type="predicted"/>
<feature type="region of interest" description="Disordered" evidence="1">
    <location>
        <begin position="43"/>
        <end position="132"/>
    </location>
</feature>
<feature type="compositionally biased region" description="Polar residues" evidence="1">
    <location>
        <begin position="481"/>
        <end position="496"/>
    </location>
</feature>
<keyword evidence="3" id="KW-1185">Reference proteome</keyword>